<evidence type="ECO:0000313" key="1">
    <source>
        <dbReference type="EMBL" id="WIV53886.1"/>
    </source>
</evidence>
<accession>A0ABY8XE47</accession>
<dbReference type="InterPro" id="IPR018727">
    <property type="entry name" value="DUF2267"/>
</dbReference>
<sequence length="147" mass="15844">MPQSNDPFAHAENTAHTWLAVVRGRLGADDQQLAYRVLRAWLHVVRDRLTVQSAAHFAAQLPELLRGVFYEGWNPAHVPTRYEVDGFVARFAGSAGLTRAEVPAAAAAVTSALGELCSPGQLDHVLKLLPESLVTLLTAGHGGRRAC</sequence>
<dbReference type="Gene3D" id="1.10.490.110">
    <property type="entry name" value="Uncharacterized conserved protein DUF2267"/>
    <property type="match status" value="1"/>
</dbReference>
<dbReference type="RefSeq" id="WP_285450387.1">
    <property type="nucleotide sequence ID" value="NZ_CP127173.1"/>
</dbReference>
<reference evidence="1 2" key="1">
    <citation type="submission" date="2023-06" db="EMBL/GenBank/DDBJ databases">
        <authorList>
            <person name="Oyuntsetseg B."/>
            <person name="Kim S.B."/>
        </authorList>
    </citation>
    <scope>NUCLEOTIDE SEQUENCE [LARGE SCALE GENOMIC DNA]</scope>
    <source>
        <strain evidence="1 2">2-2</strain>
    </source>
</reference>
<organism evidence="1 2">
    <name type="scientific">Amycolatopsis nalaikhensis</name>
    <dbReference type="NCBI Taxonomy" id="715472"/>
    <lineage>
        <taxon>Bacteria</taxon>
        <taxon>Bacillati</taxon>
        <taxon>Actinomycetota</taxon>
        <taxon>Actinomycetes</taxon>
        <taxon>Pseudonocardiales</taxon>
        <taxon>Pseudonocardiaceae</taxon>
        <taxon>Amycolatopsis</taxon>
    </lineage>
</organism>
<dbReference type="Pfam" id="PF10025">
    <property type="entry name" value="DUF2267"/>
    <property type="match status" value="1"/>
</dbReference>
<evidence type="ECO:0000313" key="2">
    <source>
        <dbReference type="Proteomes" id="UP001227101"/>
    </source>
</evidence>
<proteinExistence type="predicted"/>
<dbReference type="InterPro" id="IPR038282">
    <property type="entry name" value="DUF2267_sf"/>
</dbReference>
<gene>
    <name evidence="1" type="ORF">QP939_34110</name>
</gene>
<dbReference type="Proteomes" id="UP001227101">
    <property type="component" value="Chromosome"/>
</dbReference>
<dbReference type="EMBL" id="CP127173">
    <property type="protein sequence ID" value="WIV53886.1"/>
    <property type="molecule type" value="Genomic_DNA"/>
</dbReference>
<protein>
    <submittedName>
        <fullName evidence="1">DUF2267 domain-containing protein</fullName>
    </submittedName>
</protein>
<keyword evidence="2" id="KW-1185">Reference proteome</keyword>
<name>A0ABY8XE47_9PSEU</name>